<evidence type="ECO:0000259" key="7">
    <source>
        <dbReference type="Pfam" id="PF09335"/>
    </source>
</evidence>
<evidence type="ECO:0000256" key="1">
    <source>
        <dbReference type="ARBA" id="ARBA00004141"/>
    </source>
</evidence>
<dbReference type="InterPro" id="IPR045014">
    <property type="entry name" value="TM41A/B"/>
</dbReference>
<dbReference type="AlphaFoldDB" id="A0A835ZKY2"/>
<keyword evidence="3 6" id="KW-1133">Transmembrane helix</keyword>
<evidence type="ECO:0000256" key="5">
    <source>
        <dbReference type="ARBA" id="ARBA00025797"/>
    </source>
</evidence>
<reference evidence="8" key="1">
    <citation type="submission" date="2021-02" db="EMBL/GenBank/DDBJ databases">
        <title>First Annotated Genome of the Yellow-green Alga Tribonema minus.</title>
        <authorList>
            <person name="Mahan K.M."/>
        </authorList>
    </citation>
    <scope>NUCLEOTIDE SEQUENCE</scope>
    <source>
        <strain evidence="8">UTEX B ZZ1240</strain>
    </source>
</reference>
<dbReference type="PANTHER" id="PTHR43220:SF18">
    <property type="entry name" value="TRANSMEMBRANE PROTEIN 41B"/>
    <property type="match status" value="1"/>
</dbReference>
<proteinExistence type="inferred from homology"/>
<evidence type="ECO:0000256" key="2">
    <source>
        <dbReference type="ARBA" id="ARBA00022692"/>
    </source>
</evidence>
<organism evidence="8 9">
    <name type="scientific">Tribonema minus</name>
    <dbReference type="NCBI Taxonomy" id="303371"/>
    <lineage>
        <taxon>Eukaryota</taxon>
        <taxon>Sar</taxon>
        <taxon>Stramenopiles</taxon>
        <taxon>Ochrophyta</taxon>
        <taxon>PX clade</taxon>
        <taxon>Xanthophyceae</taxon>
        <taxon>Tribonematales</taxon>
        <taxon>Tribonemataceae</taxon>
        <taxon>Tribonema</taxon>
    </lineage>
</organism>
<name>A0A835ZKY2_9STRA</name>
<keyword evidence="9" id="KW-1185">Reference proteome</keyword>
<dbReference type="InterPro" id="IPR032816">
    <property type="entry name" value="VTT_dom"/>
</dbReference>
<feature type="transmembrane region" description="Helical" evidence="6">
    <location>
        <begin position="128"/>
        <end position="149"/>
    </location>
</feature>
<evidence type="ECO:0000313" key="8">
    <source>
        <dbReference type="EMBL" id="KAG5192935.1"/>
    </source>
</evidence>
<protein>
    <submittedName>
        <fullName evidence="8">Snare associated Golgi protein-domain-containing protein</fullName>
    </submittedName>
</protein>
<evidence type="ECO:0000256" key="4">
    <source>
        <dbReference type="ARBA" id="ARBA00023136"/>
    </source>
</evidence>
<dbReference type="EMBL" id="JAFCMP010000001">
    <property type="protein sequence ID" value="KAG5192935.1"/>
    <property type="molecule type" value="Genomic_DNA"/>
</dbReference>
<dbReference type="GO" id="GO:0016020">
    <property type="term" value="C:membrane"/>
    <property type="evidence" value="ECO:0007669"/>
    <property type="project" value="UniProtKB-SubCell"/>
</dbReference>
<evidence type="ECO:0000256" key="6">
    <source>
        <dbReference type="SAM" id="Phobius"/>
    </source>
</evidence>
<comment type="similarity">
    <text evidence="5">Belongs to the TMEM41 family.</text>
</comment>
<dbReference type="OrthoDB" id="3364966at2759"/>
<dbReference type="PANTHER" id="PTHR43220">
    <property type="match status" value="1"/>
</dbReference>
<feature type="transmembrane region" description="Helical" evidence="6">
    <location>
        <begin position="103"/>
        <end position="122"/>
    </location>
</feature>
<evidence type="ECO:0000256" key="3">
    <source>
        <dbReference type="ARBA" id="ARBA00022989"/>
    </source>
</evidence>
<sequence length="214" mass="23683">MVAELWLCAEAYREQNPGFMVTAFVSLYIALQSFAIPGTIILSILSGALYPLAQAQALVALCATIGSSTCYLLSFMFGRVIIKRKFPEAMASFKHKIDRNRDHLMFFMIFLRLTPLVPNAFVNMASSMVGIPFNIFFMGTMLGLLPANFIHAQTGRSLRNVTVQPEARWGQMAVLFGLQFVALLPVLIKKKLGKVIDVEEEEGGIAQGEDKKDA</sequence>
<keyword evidence="2 6" id="KW-0812">Transmembrane</keyword>
<feature type="transmembrane region" description="Helical" evidence="6">
    <location>
        <begin position="21"/>
        <end position="45"/>
    </location>
</feature>
<evidence type="ECO:0000313" key="9">
    <source>
        <dbReference type="Proteomes" id="UP000664859"/>
    </source>
</evidence>
<comment type="subcellular location">
    <subcellularLocation>
        <location evidence="1">Membrane</location>
        <topology evidence="1">Multi-pass membrane protein</topology>
    </subcellularLocation>
</comment>
<feature type="transmembrane region" description="Helical" evidence="6">
    <location>
        <begin position="57"/>
        <end position="82"/>
    </location>
</feature>
<dbReference type="Pfam" id="PF09335">
    <property type="entry name" value="VTT_dom"/>
    <property type="match status" value="1"/>
</dbReference>
<gene>
    <name evidence="8" type="ORF">JKP88DRAFT_214220</name>
</gene>
<feature type="domain" description="VTT" evidence="7">
    <location>
        <begin position="36"/>
        <end position="156"/>
    </location>
</feature>
<accession>A0A835ZKY2</accession>
<dbReference type="GO" id="GO:0000045">
    <property type="term" value="P:autophagosome assembly"/>
    <property type="evidence" value="ECO:0007669"/>
    <property type="project" value="TreeGrafter"/>
</dbReference>
<dbReference type="Proteomes" id="UP000664859">
    <property type="component" value="Unassembled WGS sequence"/>
</dbReference>
<keyword evidence="4 6" id="KW-0472">Membrane</keyword>
<comment type="caution">
    <text evidence="8">The sequence shown here is derived from an EMBL/GenBank/DDBJ whole genome shotgun (WGS) entry which is preliminary data.</text>
</comment>